<accession>A0ABP0GP71</accession>
<feature type="compositionally biased region" description="Basic residues" evidence="1">
    <location>
        <begin position="102"/>
        <end position="114"/>
    </location>
</feature>
<dbReference type="PROSITE" id="PS50200">
    <property type="entry name" value="RA"/>
    <property type="match status" value="1"/>
</dbReference>
<dbReference type="Proteomes" id="UP001642483">
    <property type="component" value="Unassembled WGS sequence"/>
</dbReference>
<proteinExistence type="predicted"/>
<evidence type="ECO:0000259" key="2">
    <source>
        <dbReference type="PROSITE" id="PS50200"/>
    </source>
</evidence>
<protein>
    <recommendedName>
        <fullName evidence="6">VPS9 domain-containing protein</fullName>
    </recommendedName>
</protein>
<dbReference type="Pfam" id="PF00788">
    <property type="entry name" value="RA"/>
    <property type="match status" value="1"/>
</dbReference>
<dbReference type="PANTHER" id="PTHR23101:SF104">
    <property type="entry name" value="PROTEIN SPRINT"/>
    <property type="match status" value="1"/>
</dbReference>
<evidence type="ECO:0000256" key="1">
    <source>
        <dbReference type="SAM" id="MobiDB-lite"/>
    </source>
</evidence>
<feature type="compositionally biased region" description="Basic and acidic residues" evidence="1">
    <location>
        <begin position="861"/>
        <end position="870"/>
    </location>
</feature>
<dbReference type="SUPFAM" id="SSF109993">
    <property type="entry name" value="VPS9 domain"/>
    <property type="match status" value="1"/>
</dbReference>
<feature type="region of interest" description="Disordered" evidence="1">
    <location>
        <begin position="82"/>
        <end position="234"/>
    </location>
</feature>
<dbReference type="PANTHER" id="PTHR23101">
    <property type="entry name" value="RAB GDP/GTP EXCHANGE FACTOR"/>
    <property type="match status" value="1"/>
</dbReference>
<dbReference type="InterPro" id="IPR003123">
    <property type="entry name" value="VPS9"/>
</dbReference>
<feature type="compositionally biased region" description="Polar residues" evidence="1">
    <location>
        <begin position="160"/>
        <end position="177"/>
    </location>
</feature>
<feature type="compositionally biased region" description="Polar residues" evidence="1">
    <location>
        <begin position="143"/>
        <end position="154"/>
    </location>
</feature>
<feature type="compositionally biased region" description="Low complexity" evidence="1">
    <location>
        <begin position="991"/>
        <end position="1002"/>
    </location>
</feature>
<feature type="compositionally biased region" description="Basic and acidic residues" evidence="1">
    <location>
        <begin position="892"/>
        <end position="907"/>
    </location>
</feature>
<feature type="compositionally biased region" description="Polar residues" evidence="1">
    <location>
        <begin position="388"/>
        <end position="401"/>
    </location>
</feature>
<keyword evidence="5" id="KW-1185">Reference proteome</keyword>
<feature type="domain" description="Ras-associating" evidence="2">
    <location>
        <begin position="758"/>
        <end position="831"/>
    </location>
</feature>
<dbReference type="SMART" id="SM00167">
    <property type="entry name" value="VPS9"/>
    <property type="match status" value="1"/>
</dbReference>
<feature type="region of interest" description="Disordered" evidence="1">
    <location>
        <begin position="954"/>
        <end position="1026"/>
    </location>
</feature>
<name>A0ABP0GP71_CLALP</name>
<feature type="compositionally biased region" description="Polar residues" evidence="1">
    <location>
        <begin position="1015"/>
        <end position="1024"/>
    </location>
</feature>
<feature type="region of interest" description="Disordered" evidence="1">
    <location>
        <begin position="385"/>
        <end position="438"/>
    </location>
</feature>
<dbReference type="Pfam" id="PF23268">
    <property type="entry name" value="RIN1"/>
    <property type="match status" value="1"/>
</dbReference>
<dbReference type="CDD" id="cd01776">
    <property type="entry name" value="RA_Rin"/>
    <property type="match status" value="1"/>
</dbReference>
<evidence type="ECO:0000313" key="4">
    <source>
        <dbReference type="EMBL" id="CAK8692701.1"/>
    </source>
</evidence>
<dbReference type="EMBL" id="CAWYQH010000130">
    <property type="protein sequence ID" value="CAK8692701.1"/>
    <property type="molecule type" value="Genomic_DNA"/>
</dbReference>
<feature type="region of interest" description="Disordered" evidence="1">
    <location>
        <begin position="861"/>
        <end position="930"/>
    </location>
</feature>
<feature type="compositionally biased region" description="Polar residues" evidence="1">
    <location>
        <begin position="187"/>
        <end position="206"/>
    </location>
</feature>
<dbReference type="PROSITE" id="PS51205">
    <property type="entry name" value="VPS9"/>
    <property type="match status" value="1"/>
</dbReference>
<dbReference type="Pfam" id="PF02204">
    <property type="entry name" value="VPS9"/>
    <property type="match status" value="1"/>
</dbReference>
<dbReference type="InterPro" id="IPR045046">
    <property type="entry name" value="Vps9-like"/>
</dbReference>
<feature type="compositionally biased region" description="Polar residues" evidence="1">
    <location>
        <begin position="125"/>
        <end position="135"/>
    </location>
</feature>
<gene>
    <name evidence="4" type="ORF">CVLEPA_LOCUS25948</name>
</gene>
<sequence>MKMDSFDKNAEAYFSLFENFASEIGSTLDELASNWDSYQPNEDYGSGNIMDDLGKRMAKPLFFFNPVFSLLHPDAASKQVKRPNLIPLSQLNGPGPNDVKYQRKYNKKDKKGHNSNHGIIAKITSGIQRHSSQPSIVDGDVQDLSNSVTPSQPNKPLETNYESRSNNSTNLSQQSGQAKRKAPPKSPRSSHVSKNVQRDSSSSLSYVDNELESPRPVPAPRLKSKSSPISPQNIAHDKMTSTMSASMNDVSGNVSTLDNQSVAKKSGSFGSAESVASLSSIGSQSHEPQVRTMADVITEMSYEESEPVSDEASTASTDKFEENEHLLTRNKTLRWTGNRKAPNLIREFTRKQKRLQRGLAFDDALSPNQEVESITSAVKERLVKVDSGSRSNTPSQQTTSFGMADDAENSEVFYGRKEGKRNSEGQNQPAQKTGSGKRESAFITLSSFLPPAPKLRRTQSSKVRAFLQKMGTNENNALGYAVIQFVSQTKKIKETRPLVLLHDIRSFLTDIKRYVISNPHIGLVKKIQRIVVDCTTMDIEGAVDDALDRLVLYPLHDVVYRCMVASYTASGKLTIMQESLKVAKNKSNKELGIRDTLIPPDEESLEVISSHFSQLQRTYSPYFKLKELLAAVTKIYRSTKDLNTDDHSASRIGADDFLPLLVYSITHCDFLAADIETQYIDGLLDPNLLVGEGGYYLTTLISAIQVLLSMKRKETALPNITDLQGFLKVGICSKDSRSPSKAKESDLFSTSDDCIFHKTLHVPPTMTCRSLCLMISKKFNVVTPEDYYLHIVVNGIPHALEPNECPQLVKTDLLTQFPANSFYFSYQRRKEDAKPFEKIADDVTTVVHQSSDMLIAVTDKDGTAVDEKSQKQPAGLVNDKKNQTNPSDDNLLEEKRDNGEKDFDAHQSPHKPLTVYASEETNSEGPGFDEVKNIANENILASAEVKTAIFDEQGENVVEKYSVSESEGKSNASSTEDESIEESPAKSPDKSLASISESPSASDGNRCESIDDNDTANPLTSESVENGRHLLKESWVAEIEQYEARHLEKQGSSEIEEELSEQNESRKTSSSEGNMVVSAESNTFESKRNSISSDTIPTAHSLQHVPAYGQSEMEDEEAFVENLFIKPSMIDMDDRRETVASLTEYFEYKTVEASGSLPSKLPGVKKTGQP</sequence>
<evidence type="ECO:0000259" key="3">
    <source>
        <dbReference type="PROSITE" id="PS51205"/>
    </source>
</evidence>
<dbReference type="InterPro" id="IPR000159">
    <property type="entry name" value="RA_dom"/>
</dbReference>
<dbReference type="InterPro" id="IPR037191">
    <property type="entry name" value="VPS9_dom_sf"/>
</dbReference>
<feature type="region of interest" description="Disordered" evidence="1">
    <location>
        <begin position="302"/>
        <end position="322"/>
    </location>
</feature>
<feature type="compositionally biased region" description="Polar residues" evidence="1">
    <location>
        <begin position="963"/>
        <end position="974"/>
    </location>
</feature>
<evidence type="ECO:0000313" key="5">
    <source>
        <dbReference type="Proteomes" id="UP001642483"/>
    </source>
</evidence>
<dbReference type="SMART" id="SM00314">
    <property type="entry name" value="RA"/>
    <property type="match status" value="1"/>
</dbReference>
<comment type="caution">
    <text evidence="4">The sequence shown here is derived from an EMBL/GenBank/DDBJ whole genome shotgun (WGS) entry which is preliminary data.</text>
</comment>
<feature type="region of interest" description="Disordered" evidence="1">
    <location>
        <begin position="1047"/>
        <end position="1098"/>
    </location>
</feature>
<organism evidence="4 5">
    <name type="scientific">Clavelina lepadiformis</name>
    <name type="common">Light-bulb sea squirt</name>
    <name type="synonym">Ascidia lepadiformis</name>
    <dbReference type="NCBI Taxonomy" id="159417"/>
    <lineage>
        <taxon>Eukaryota</taxon>
        <taxon>Metazoa</taxon>
        <taxon>Chordata</taxon>
        <taxon>Tunicata</taxon>
        <taxon>Ascidiacea</taxon>
        <taxon>Aplousobranchia</taxon>
        <taxon>Clavelinidae</taxon>
        <taxon>Clavelina</taxon>
    </lineage>
</organism>
<feature type="compositionally biased region" description="Basic and acidic residues" evidence="1">
    <location>
        <begin position="414"/>
        <end position="423"/>
    </location>
</feature>
<feature type="domain" description="VPS9" evidence="3">
    <location>
        <begin position="570"/>
        <end position="716"/>
    </location>
</feature>
<dbReference type="Gene3D" id="1.20.1050.80">
    <property type="entry name" value="VPS9 domain"/>
    <property type="match status" value="1"/>
</dbReference>
<feature type="compositionally biased region" description="Polar residues" evidence="1">
    <location>
        <begin position="1070"/>
        <end position="1098"/>
    </location>
</feature>
<feature type="compositionally biased region" description="Polar residues" evidence="1">
    <location>
        <begin position="424"/>
        <end position="434"/>
    </location>
</feature>
<evidence type="ECO:0008006" key="6">
    <source>
        <dbReference type="Google" id="ProtNLM"/>
    </source>
</evidence>
<reference evidence="4 5" key="1">
    <citation type="submission" date="2024-02" db="EMBL/GenBank/DDBJ databases">
        <authorList>
            <person name="Daric V."/>
            <person name="Darras S."/>
        </authorList>
    </citation>
    <scope>NUCLEOTIDE SEQUENCE [LARGE SCALE GENOMIC DNA]</scope>
</reference>